<evidence type="ECO:0000313" key="3">
    <source>
        <dbReference type="EMBL" id="KAK4024213.1"/>
    </source>
</evidence>
<feature type="region of interest" description="Disordered" evidence="1">
    <location>
        <begin position="731"/>
        <end position="750"/>
    </location>
</feature>
<dbReference type="InterPro" id="IPR040521">
    <property type="entry name" value="KDZ"/>
</dbReference>
<dbReference type="PANTHER" id="PTHR33104:SF2">
    <property type="entry name" value="CXC3 LIKE CYSTEINE CLUSTER DOMAIN-CONTAINING PROTEIN"/>
    <property type="match status" value="1"/>
</dbReference>
<dbReference type="EMBL" id="JAOYFB010000037">
    <property type="protein sequence ID" value="KAK4024213.1"/>
    <property type="molecule type" value="Genomic_DNA"/>
</dbReference>
<feature type="region of interest" description="Disordered" evidence="1">
    <location>
        <begin position="1"/>
        <end position="36"/>
    </location>
</feature>
<dbReference type="PANTHER" id="PTHR33104">
    <property type="entry name" value="SI:DKEY-29D5.2"/>
    <property type="match status" value="1"/>
</dbReference>
<sequence length="750" mass="86485">MEFKKSRKKTIVWKEEESAPKRSRKKAPESVMSESTKTRVIKTTYIDGIKSKPSLKSNKSGNLAEAVENLSYQSISNYLEPVAGPSLSAEDPCHNAQTQDCDSELLKILQEAEAELQDNLIKKHQATQEQNLKRFGKLEWKRRRKNSDSNVILFLKKSKSKSAVEAPSVVLLDIHHLSMLFVVANVDNICVRNATWKSIAHFSRIKELIYGPTKVAVITKEGRFDLTSTQFVCSVCKESRLATNEEYMFSGYWLGSLSHNSYFIEEDLLSFWHHLRHKTPGTSERKYVETLEEISLDNDRVNIINRTLFNHSRRKFEFYQYLLEKTIFRRHGKCKICGPHPHGMHADAIRKLYRFAEASDRLGVSLYGDVRMVYDDTQLKHISKIEKKIPKAKGDDLCGSSTWKAAKGETSSKRNLDITGLEMMSCTHGTVVYSANLFKGETFKHTHLQHLKSHEMGTKFFCNDVVCKYWPFAIKVGHLFPEYQQLTKDVLYNGHWEKGGADMLGEEQEQVFSYMARLGATTKHQSKASKLLAKKRSLLYRKKLQNTLEHRDVKEEELSSILERLKKQAKLVNSKNLTNDWDEQLLQKELEGECHMLKVLHARNANFFVSVGEDYDLIDTWMLSLRYSEAIVQTKKEMGEFVRSLISLCKDLENDITNYTKIRPVTLLDYSRSVLAKTEIARILEVIDKAVHAFTDVLNLNFSEDLQIEPDDFLERVEQEEYFLEALQELTDDESDAYSEVEDGDESEKE</sequence>
<evidence type="ECO:0000313" key="4">
    <source>
        <dbReference type="Proteomes" id="UP001234178"/>
    </source>
</evidence>
<dbReference type="Pfam" id="PF18758">
    <property type="entry name" value="KDZ"/>
    <property type="match status" value="1"/>
</dbReference>
<dbReference type="Pfam" id="PF18804">
    <property type="entry name" value="CxC3"/>
    <property type="match status" value="1"/>
</dbReference>
<protein>
    <recommendedName>
        <fullName evidence="2">CxC3 like cysteine cluster domain-containing protein</fullName>
    </recommendedName>
</protein>
<evidence type="ECO:0000256" key="1">
    <source>
        <dbReference type="SAM" id="MobiDB-lite"/>
    </source>
</evidence>
<name>A0ABR0AGF8_9CRUS</name>
<dbReference type="InterPro" id="IPR040564">
    <property type="entry name" value="CxC3-like"/>
</dbReference>
<dbReference type="Proteomes" id="UP001234178">
    <property type="component" value="Unassembled WGS sequence"/>
</dbReference>
<reference evidence="3 4" key="1">
    <citation type="journal article" date="2023" name="Nucleic Acids Res.">
        <title>The hologenome of Daphnia magna reveals possible DNA methylation and microbiome-mediated evolution of the host genome.</title>
        <authorList>
            <person name="Chaturvedi A."/>
            <person name="Li X."/>
            <person name="Dhandapani V."/>
            <person name="Marshall H."/>
            <person name="Kissane S."/>
            <person name="Cuenca-Cambronero M."/>
            <person name="Asole G."/>
            <person name="Calvet F."/>
            <person name="Ruiz-Romero M."/>
            <person name="Marangio P."/>
            <person name="Guigo R."/>
            <person name="Rago D."/>
            <person name="Mirbahai L."/>
            <person name="Eastwood N."/>
            <person name="Colbourne J.K."/>
            <person name="Zhou J."/>
            <person name="Mallon E."/>
            <person name="Orsini L."/>
        </authorList>
    </citation>
    <scope>NUCLEOTIDE SEQUENCE [LARGE SCALE GENOMIC DNA]</scope>
    <source>
        <strain evidence="3">LRV0_1</strain>
    </source>
</reference>
<organism evidence="3 4">
    <name type="scientific">Daphnia magna</name>
    <dbReference type="NCBI Taxonomy" id="35525"/>
    <lineage>
        <taxon>Eukaryota</taxon>
        <taxon>Metazoa</taxon>
        <taxon>Ecdysozoa</taxon>
        <taxon>Arthropoda</taxon>
        <taxon>Crustacea</taxon>
        <taxon>Branchiopoda</taxon>
        <taxon>Diplostraca</taxon>
        <taxon>Cladocera</taxon>
        <taxon>Anomopoda</taxon>
        <taxon>Daphniidae</taxon>
        <taxon>Daphnia</taxon>
    </lineage>
</organism>
<accession>A0ABR0AGF8</accession>
<evidence type="ECO:0000259" key="2">
    <source>
        <dbReference type="Pfam" id="PF18804"/>
    </source>
</evidence>
<feature type="domain" description="CxC3 like cysteine cluster" evidence="2">
    <location>
        <begin position="209"/>
        <end position="297"/>
    </location>
</feature>
<keyword evidence="4" id="KW-1185">Reference proteome</keyword>
<proteinExistence type="predicted"/>
<feature type="compositionally biased region" description="Basic residues" evidence="1">
    <location>
        <begin position="1"/>
        <end position="11"/>
    </location>
</feature>
<comment type="caution">
    <text evidence="3">The sequence shown here is derived from an EMBL/GenBank/DDBJ whole genome shotgun (WGS) entry which is preliminary data.</text>
</comment>
<gene>
    <name evidence="3" type="ORF">OUZ56_009600</name>
</gene>